<proteinExistence type="predicted"/>
<evidence type="ECO:0000313" key="2">
    <source>
        <dbReference type="Proteomes" id="UP001056120"/>
    </source>
</evidence>
<keyword evidence="2" id="KW-1185">Reference proteome</keyword>
<sequence length="161" mass="18236">MEKANSDSESALEAEIDESDVVDWSPDGEKVASRGSSVDGSELLFSGYCVIALIQNEVLLSMASNGQSVRYVRLSQSSQTSNRSIRNTSSLQPFSKLYHDGSEYVVERGDQELIRVFAVNEFKWLTREDSYTLGRIKMLYDLQDQSEVDFWYECIKTFTAN</sequence>
<comment type="caution">
    <text evidence="1">The sequence shown here is derived from an EMBL/GenBank/DDBJ whole genome shotgun (WGS) entry which is preliminary data.</text>
</comment>
<reference evidence="1 2" key="2">
    <citation type="journal article" date="2022" name="Mol. Ecol. Resour.">
        <title>The genomes of chicory, endive, great burdock and yacon provide insights into Asteraceae paleo-polyploidization history and plant inulin production.</title>
        <authorList>
            <person name="Fan W."/>
            <person name="Wang S."/>
            <person name="Wang H."/>
            <person name="Wang A."/>
            <person name="Jiang F."/>
            <person name="Liu H."/>
            <person name="Zhao H."/>
            <person name="Xu D."/>
            <person name="Zhang Y."/>
        </authorList>
    </citation>
    <scope>NUCLEOTIDE SEQUENCE [LARGE SCALE GENOMIC DNA]</scope>
    <source>
        <strain evidence="2">cv. Yunnan</strain>
        <tissue evidence="1">Leaves</tissue>
    </source>
</reference>
<protein>
    <submittedName>
        <fullName evidence="1">Uncharacterized protein</fullName>
    </submittedName>
</protein>
<organism evidence="1 2">
    <name type="scientific">Smallanthus sonchifolius</name>
    <dbReference type="NCBI Taxonomy" id="185202"/>
    <lineage>
        <taxon>Eukaryota</taxon>
        <taxon>Viridiplantae</taxon>
        <taxon>Streptophyta</taxon>
        <taxon>Embryophyta</taxon>
        <taxon>Tracheophyta</taxon>
        <taxon>Spermatophyta</taxon>
        <taxon>Magnoliopsida</taxon>
        <taxon>eudicotyledons</taxon>
        <taxon>Gunneridae</taxon>
        <taxon>Pentapetalae</taxon>
        <taxon>asterids</taxon>
        <taxon>campanulids</taxon>
        <taxon>Asterales</taxon>
        <taxon>Asteraceae</taxon>
        <taxon>Asteroideae</taxon>
        <taxon>Heliantheae alliance</taxon>
        <taxon>Millerieae</taxon>
        <taxon>Smallanthus</taxon>
    </lineage>
</organism>
<reference evidence="2" key="1">
    <citation type="journal article" date="2022" name="Mol. Ecol. Resour.">
        <title>The genomes of chicory, endive, great burdock and yacon provide insights into Asteraceae palaeo-polyploidization history and plant inulin production.</title>
        <authorList>
            <person name="Fan W."/>
            <person name="Wang S."/>
            <person name="Wang H."/>
            <person name="Wang A."/>
            <person name="Jiang F."/>
            <person name="Liu H."/>
            <person name="Zhao H."/>
            <person name="Xu D."/>
            <person name="Zhang Y."/>
        </authorList>
    </citation>
    <scope>NUCLEOTIDE SEQUENCE [LARGE SCALE GENOMIC DNA]</scope>
    <source>
        <strain evidence="2">cv. Yunnan</strain>
    </source>
</reference>
<evidence type="ECO:0000313" key="1">
    <source>
        <dbReference type="EMBL" id="KAI3812875.1"/>
    </source>
</evidence>
<dbReference type="EMBL" id="CM042023">
    <property type="protein sequence ID" value="KAI3812875.1"/>
    <property type="molecule type" value="Genomic_DNA"/>
</dbReference>
<gene>
    <name evidence="1" type="ORF">L1987_17588</name>
</gene>
<name>A0ACB9IZC4_9ASTR</name>
<accession>A0ACB9IZC4</accession>
<dbReference type="Proteomes" id="UP001056120">
    <property type="component" value="Linkage Group LG06"/>
</dbReference>